<evidence type="ECO:0000259" key="3">
    <source>
        <dbReference type="Pfam" id="PF01425"/>
    </source>
</evidence>
<dbReference type="InterPro" id="IPR052739">
    <property type="entry name" value="FAAH2"/>
</dbReference>
<dbReference type="Gene3D" id="3.90.1300.10">
    <property type="entry name" value="Amidase signature (AS) domain"/>
    <property type="match status" value="1"/>
</dbReference>
<feature type="domain" description="Amidase" evidence="3">
    <location>
        <begin position="69"/>
        <end position="509"/>
    </location>
</feature>
<dbReference type="PIRSF" id="PIRSF001221">
    <property type="entry name" value="Amidase_fungi"/>
    <property type="match status" value="1"/>
</dbReference>
<dbReference type="EMBL" id="REGN01003093">
    <property type="protein sequence ID" value="RNA24593.1"/>
    <property type="molecule type" value="Genomic_DNA"/>
</dbReference>
<evidence type="ECO:0000313" key="4">
    <source>
        <dbReference type="EMBL" id="RNA24593.1"/>
    </source>
</evidence>
<evidence type="ECO:0000313" key="5">
    <source>
        <dbReference type="Proteomes" id="UP000276133"/>
    </source>
</evidence>
<dbReference type="InterPro" id="IPR023631">
    <property type="entry name" value="Amidase_dom"/>
</dbReference>
<proteinExistence type="inferred from homology"/>
<sequence>MGKINVFVLGFLKFIDNVLKPLISCCFRIYYRKLDVSFPLPKCSNELLLTPGHQLAKKIRNREITSEQLVTAYIDRIKQIQPLVNCVVQDRFDEALKEAKEVDKILSLKDIPEAYTEKNAPLLGVPFSCKECIWVKGMSNNSGLVCRKDIRAPEDAIVVKYMKDSGAILTCLTNTSEVCMWLESSNYVTGTTRNPYNLSRIVGGSSGGEGCIVSACGAIWGIGSDIGGSIRMPSFFNGVYGHKPSKHLISNQFQFPQGIGMQEDMLGTGPICRYASDLKLMFKILSGPKYSEFEENFEKNIDLKKLKFYYVRDLQGNVLVTKPSEEVEKSLERAIKFLETDLEVEVREIRLRKLRSSFQMWTSMMNNGKSSSDSFSTLLNDGKEPINPYKELFRSIIGIQDKHTLPAISLAITERFPSSRPEHHIDLADSLREEIQNIIQNDGIIIFPSFPVIAPYHNQALFTNSLDFIYYGILNAMGFPVTQIPMGLSKEGLPTGIQLVANHNMDHLTIKLAEYFESNLVGWVPPF</sequence>
<dbReference type="PANTHER" id="PTHR43372">
    <property type="entry name" value="FATTY-ACID AMIDE HYDROLASE"/>
    <property type="match status" value="1"/>
</dbReference>
<comment type="similarity">
    <text evidence="1">Belongs to the amidase family.</text>
</comment>
<dbReference type="PROSITE" id="PS00571">
    <property type="entry name" value="AMIDASES"/>
    <property type="match status" value="1"/>
</dbReference>
<gene>
    <name evidence="4" type="ORF">BpHYR1_048442</name>
</gene>
<feature type="active site" description="Charge relay system" evidence="2">
    <location>
        <position position="205"/>
    </location>
</feature>
<dbReference type="Pfam" id="PF01425">
    <property type="entry name" value="Amidase"/>
    <property type="match status" value="1"/>
</dbReference>
<keyword evidence="4" id="KW-0378">Hydrolase</keyword>
<evidence type="ECO:0000256" key="2">
    <source>
        <dbReference type="PIRSR" id="PIRSR001221-1"/>
    </source>
</evidence>
<dbReference type="GO" id="GO:0012505">
    <property type="term" value="C:endomembrane system"/>
    <property type="evidence" value="ECO:0007669"/>
    <property type="project" value="TreeGrafter"/>
</dbReference>
<dbReference type="OrthoDB" id="6428749at2759"/>
<dbReference type="InterPro" id="IPR020556">
    <property type="entry name" value="Amidase_CS"/>
</dbReference>
<dbReference type="PANTHER" id="PTHR43372:SF4">
    <property type="entry name" value="FATTY-ACID AMIDE HYDROLASE 2"/>
    <property type="match status" value="1"/>
</dbReference>
<reference evidence="4 5" key="1">
    <citation type="journal article" date="2018" name="Sci. Rep.">
        <title>Genomic signatures of local adaptation to the degree of environmental predictability in rotifers.</title>
        <authorList>
            <person name="Franch-Gras L."/>
            <person name="Hahn C."/>
            <person name="Garcia-Roger E.M."/>
            <person name="Carmona M.J."/>
            <person name="Serra M."/>
            <person name="Gomez A."/>
        </authorList>
    </citation>
    <scope>NUCLEOTIDE SEQUENCE [LARGE SCALE GENOMIC DNA]</scope>
    <source>
        <strain evidence="4">HYR1</strain>
    </source>
</reference>
<comment type="caution">
    <text evidence="4">The sequence shown here is derived from an EMBL/GenBank/DDBJ whole genome shotgun (WGS) entry which is preliminary data.</text>
</comment>
<dbReference type="GO" id="GO:0016787">
    <property type="term" value="F:hydrolase activity"/>
    <property type="evidence" value="ECO:0007669"/>
    <property type="project" value="UniProtKB-KW"/>
</dbReference>
<protein>
    <submittedName>
        <fullName evidence="4">Fatty-acid amide hydrolase 2</fullName>
    </submittedName>
</protein>
<dbReference type="Proteomes" id="UP000276133">
    <property type="component" value="Unassembled WGS sequence"/>
</dbReference>
<keyword evidence="5" id="KW-1185">Reference proteome</keyword>
<dbReference type="AlphaFoldDB" id="A0A3M7RLZ1"/>
<feature type="active site" description="Acyl-ester intermediate" evidence="2">
    <location>
        <position position="229"/>
    </location>
</feature>
<feature type="active site" description="Charge relay system" evidence="2">
    <location>
        <position position="130"/>
    </location>
</feature>
<organism evidence="4 5">
    <name type="scientific">Brachionus plicatilis</name>
    <name type="common">Marine rotifer</name>
    <name type="synonym">Brachionus muelleri</name>
    <dbReference type="NCBI Taxonomy" id="10195"/>
    <lineage>
        <taxon>Eukaryota</taxon>
        <taxon>Metazoa</taxon>
        <taxon>Spiralia</taxon>
        <taxon>Gnathifera</taxon>
        <taxon>Rotifera</taxon>
        <taxon>Eurotatoria</taxon>
        <taxon>Monogononta</taxon>
        <taxon>Pseudotrocha</taxon>
        <taxon>Ploima</taxon>
        <taxon>Brachionidae</taxon>
        <taxon>Brachionus</taxon>
    </lineage>
</organism>
<name>A0A3M7RLZ1_BRAPC</name>
<dbReference type="InterPro" id="IPR036928">
    <property type="entry name" value="AS_sf"/>
</dbReference>
<accession>A0A3M7RLZ1</accession>
<evidence type="ECO:0000256" key="1">
    <source>
        <dbReference type="ARBA" id="ARBA00009199"/>
    </source>
</evidence>
<dbReference type="SUPFAM" id="SSF75304">
    <property type="entry name" value="Amidase signature (AS) enzymes"/>
    <property type="match status" value="1"/>
</dbReference>
<dbReference type="STRING" id="10195.A0A3M7RLZ1"/>